<feature type="chain" id="PRO_5009604446" evidence="2">
    <location>
        <begin position="21"/>
        <end position="639"/>
    </location>
</feature>
<protein>
    <submittedName>
        <fullName evidence="4">Domain amino terminal to fkbp-type peptidyl-prolyl isomerase</fullName>
    </submittedName>
</protein>
<dbReference type="Proteomes" id="UP000176204">
    <property type="component" value="Chromosome I"/>
</dbReference>
<dbReference type="AlphaFoldDB" id="A0A1H6KFF1"/>
<dbReference type="GO" id="GO:0016853">
    <property type="term" value="F:isomerase activity"/>
    <property type="evidence" value="ECO:0007669"/>
    <property type="project" value="UniProtKB-KW"/>
</dbReference>
<keyword evidence="5" id="KW-1185">Reference proteome</keyword>
<dbReference type="InterPro" id="IPR000774">
    <property type="entry name" value="PPIase_FKBP_N"/>
</dbReference>
<dbReference type="EMBL" id="LT629973">
    <property type="protein sequence ID" value="SEH70541.1"/>
    <property type="molecule type" value="Genomic_DNA"/>
</dbReference>
<sequence>MNLPILASLFPLLAYTATTAETPSPEPIRQASAAVNLDANEIIRQYSIYLGTKTADIFQNDPLDLAASSLADPDIIRQSVLAHLDKPRDNKQFDEEFERISKIYEEALQTEEIEMGKTFMRENAKRPGVVSLPIGIQYEVIPDPEGNNRRLDEMNTYKVSTASGRCFDGVLQDSHSLSDLILPSILTSSSALQNMPKGRELILYIPAELLSPSKTKGIEKKASIVIYSFTHKEKDGNAQRTNPVHTAASTIKRIPADLRRKYGELLGERLSHAIRKQWSAGSSQDADPVLIRQTFFDHLDKPCDRTALENRYQDIIRQYDTIHHTRQMARDRNFIRENARKSGVIVLSGGIQYTVEKDPADRNLPFLQSSLKQYGSLSGTLICLHGGWDDFSRMCCTANPGAQIGFTPGQENSEEYGMRELLGADLDRVEAGRKWIFFIPFERLSEQNRTDLKNSWREKCPEYIVHTFEAEENPPPPSDKDAAIEDDAPPAPAPESDLMQKPDLTAESLARYETLFLRLNTLTPNVTVLPNGIQYSYITDPDGRNSSIKQIDTMTPQTLTGDYLYSHTHLNLQNTRPDGTGNYTHPLIEPYIDDLPEAKKWFFCIPAEMIDPSSMEWYEQRIGVRPNYILYTLEADKKS</sequence>
<dbReference type="GO" id="GO:0006457">
    <property type="term" value="P:protein folding"/>
    <property type="evidence" value="ECO:0007669"/>
    <property type="project" value="InterPro"/>
</dbReference>
<dbReference type="RefSeq" id="WP_067772169.1">
    <property type="nucleotide sequence ID" value="NZ_LIGX01000002.1"/>
</dbReference>
<evidence type="ECO:0000313" key="4">
    <source>
        <dbReference type="EMBL" id="SEH70541.1"/>
    </source>
</evidence>
<keyword evidence="2" id="KW-0732">Signal</keyword>
<reference evidence="5" key="1">
    <citation type="submission" date="2016-09" db="EMBL/GenBank/DDBJ databases">
        <authorList>
            <person name="Koehorst J."/>
        </authorList>
    </citation>
    <scope>NUCLEOTIDE SEQUENCE [LARGE SCALE GENOMIC DNA]</scope>
</reference>
<feature type="signal peptide" evidence="2">
    <location>
        <begin position="1"/>
        <end position="20"/>
    </location>
</feature>
<dbReference type="KEGG" id="agl:PYTT_0108"/>
<evidence type="ECO:0000259" key="3">
    <source>
        <dbReference type="Pfam" id="PF01346"/>
    </source>
</evidence>
<gene>
    <name evidence="4" type="ORF">PYTT_0108</name>
</gene>
<feature type="region of interest" description="Disordered" evidence="1">
    <location>
        <begin position="468"/>
        <end position="501"/>
    </location>
</feature>
<accession>A0A1H6KFF1</accession>
<evidence type="ECO:0000313" key="5">
    <source>
        <dbReference type="Proteomes" id="UP000176204"/>
    </source>
</evidence>
<organism evidence="4 5">
    <name type="scientific">Akkermansia glycaniphila</name>
    <dbReference type="NCBI Taxonomy" id="1679444"/>
    <lineage>
        <taxon>Bacteria</taxon>
        <taxon>Pseudomonadati</taxon>
        <taxon>Verrucomicrobiota</taxon>
        <taxon>Verrucomicrobiia</taxon>
        <taxon>Verrucomicrobiales</taxon>
        <taxon>Akkermansiaceae</taxon>
        <taxon>Akkermansia</taxon>
    </lineage>
</organism>
<keyword evidence="4" id="KW-0413">Isomerase</keyword>
<name>A0A1H6KFF1_9BACT</name>
<dbReference type="OrthoDB" id="9812109at2"/>
<proteinExistence type="predicted"/>
<evidence type="ECO:0000256" key="1">
    <source>
        <dbReference type="SAM" id="MobiDB-lite"/>
    </source>
</evidence>
<evidence type="ECO:0000256" key="2">
    <source>
        <dbReference type="SAM" id="SignalP"/>
    </source>
</evidence>
<feature type="domain" description="Peptidyl-prolyl cis-trans isomerase FKBP-type N-terminal" evidence="3">
    <location>
        <begin position="72"/>
        <end position="140"/>
    </location>
</feature>
<dbReference type="Pfam" id="PF01346">
    <property type="entry name" value="FKBP_N"/>
    <property type="match status" value="1"/>
</dbReference>
<dbReference type="STRING" id="1679444.PYTT_0108"/>